<keyword evidence="11" id="KW-1185">Reference proteome</keyword>
<dbReference type="GO" id="GO:0008453">
    <property type="term" value="F:alanine-glyoxylate transaminase activity"/>
    <property type="evidence" value="ECO:0007669"/>
    <property type="project" value="UniProtKB-EC"/>
</dbReference>
<dbReference type="GO" id="GO:0004760">
    <property type="term" value="F:L-serine-pyruvate transaminase activity"/>
    <property type="evidence" value="ECO:0007669"/>
    <property type="project" value="TreeGrafter"/>
</dbReference>
<evidence type="ECO:0000256" key="6">
    <source>
        <dbReference type="PIRNR" id="PIRNR000524"/>
    </source>
</evidence>
<dbReference type="Gene3D" id="3.40.640.10">
    <property type="entry name" value="Type I PLP-dependent aspartate aminotransferase-like (Major domain)"/>
    <property type="match status" value="1"/>
</dbReference>
<evidence type="ECO:0000256" key="8">
    <source>
        <dbReference type="PIRSR" id="PIRSR000524-50"/>
    </source>
</evidence>
<evidence type="ECO:0000313" key="10">
    <source>
        <dbReference type="EMBL" id="CAG9102345.1"/>
    </source>
</evidence>
<dbReference type="GO" id="GO:0005777">
    <property type="term" value="C:peroxisome"/>
    <property type="evidence" value="ECO:0007669"/>
    <property type="project" value="TreeGrafter"/>
</dbReference>
<evidence type="ECO:0000256" key="3">
    <source>
        <dbReference type="ARBA" id="ARBA00022576"/>
    </source>
</evidence>
<keyword evidence="3" id="KW-0032">Aminotransferase</keyword>
<comment type="catalytic activity">
    <reaction evidence="6">
        <text>glyoxylate + L-alanine = glycine + pyruvate</text>
        <dbReference type="Rhea" id="RHEA:24248"/>
        <dbReference type="ChEBI" id="CHEBI:15361"/>
        <dbReference type="ChEBI" id="CHEBI:36655"/>
        <dbReference type="ChEBI" id="CHEBI:57305"/>
        <dbReference type="ChEBI" id="CHEBI:57972"/>
        <dbReference type="EC" id="2.6.1.44"/>
    </reaction>
</comment>
<dbReference type="InterPro" id="IPR015421">
    <property type="entry name" value="PyrdxlP-dep_Trfase_major"/>
</dbReference>
<reference evidence="10" key="1">
    <citation type="submission" date="2020-11" db="EMBL/GenBank/DDBJ databases">
        <authorList>
            <person name="Whiteford S."/>
        </authorList>
    </citation>
    <scope>NUCLEOTIDE SEQUENCE</scope>
</reference>
<protein>
    <recommendedName>
        <fullName evidence="6">Alanine--glyoxylate aminotransferase</fullName>
        <ecNumber evidence="6">2.6.1.44</ecNumber>
    </recommendedName>
</protein>
<dbReference type="SUPFAM" id="SSF53383">
    <property type="entry name" value="PLP-dependent transferases"/>
    <property type="match status" value="1"/>
</dbReference>
<dbReference type="GO" id="GO:0019265">
    <property type="term" value="P:glycine biosynthetic process, by transamination of glyoxylate"/>
    <property type="evidence" value="ECO:0007669"/>
    <property type="project" value="TreeGrafter"/>
</dbReference>
<comment type="cofactor">
    <cofactor evidence="1 6 8">
        <name>pyridoxal 5'-phosphate</name>
        <dbReference type="ChEBI" id="CHEBI:597326"/>
    </cofactor>
</comment>
<name>A0A8S4DN97_PLUXY</name>
<gene>
    <name evidence="10" type="ORF">PLXY2_LOCUS2650</name>
</gene>
<evidence type="ECO:0000256" key="2">
    <source>
        <dbReference type="ARBA" id="ARBA00009236"/>
    </source>
</evidence>
<dbReference type="InterPro" id="IPR015422">
    <property type="entry name" value="PyrdxlP-dep_Trfase_small"/>
</dbReference>
<dbReference type="Gene3D" id="3.90.1150.10">
    <property type="entry name" value="Aspartate Aminotransferase, domain 1"/>
    <property type="match status" value="1"/>
</dbReference>
<evidence type="ECO:0000313" key="11">
    <source>
        <dbReference type="Proteomes" id="UP000653454"/>
    </source>
</evidence>
<dbReference type="FunFam" id="3.40.640.10:FF:000027">
    <property type="entry name" value="Serine--pyruvate aminotransferase, mitochondrial"/>
    <property type="match status" value="1"/>
</dbReference>
<evidence type="ECO:0000256" key="5">
    <source>
        <dbReference type="ARBA" id="ARBA00022898"/>
    </source>
</evidence>
<dbReference type="AlphaFoldDB" id="A0A8S4DN97"/>
<keyword evidence="4" id="KW-0808">Transferase</keyword>
<dbReference type="EC" id="2.6.1.44" evidence="6"/>
<evidence type="ECO:0000256" key="7">
    <source>
        <dbReference type="PIRSR" id="PIRSR000524-1"/>
    </source>
</evidence>
<dbReference type="PIRSF" id="PIRSF000524">
    <property type="entry name" value="SPT"/>
    <property type="match status" value="1"/>
</dbReference>
<keyword evidence="5 6" id="KW-0663">Pyridoxal phosphate</keyword>
<dbReference type="EMBL" id="CAJHNJ030000007">
    <property type="protein sequence ID" value="CAG9102345.1"/>
    <property type="molecule type" value="Genomic_DNA"/>
</dbReference>
<feature type="binding site" evidence="7">
    <location>
        <position position="393"/>
    </location>
    <ligand>
        <name>substrate</name>
    </ligand>
</feature>
<proteinExistence type="inferred from homology"/>
<evidence type="ECO:0000256" key="1">
    <source>
        <dbReference type="ARBA" id="ARBA00001933"/>
    </source>
</evidence>
<dbReference type="Proteomes" id="UP000653454">
    <property type="component" value="Unassembled WGS sequence"/>
</dbReference>
<dbReference type="PANTHER" id="PTHR21152:SF40">
    <property type="entry name" value="ALANINE--GLYOXYLATE AMINOTRANSFERASE"/>
    <property type="match status" value="1"/>
</dbReference>
<evidence type="ECO:0000256" key="4">
    <source>
        <dbReference type="ARBA" id="ARBA00022679"/>
    </source>
</evidence>
<dbReference type="InterPro" id="IPR015424">
    <property type="entry name" value="PyrdxlP-dep_Trfase"/>
</dbReference>
<feature type="domain" description="Aminotransferase class V" evidence="9">
    <location>
        <begin position="91"/>
        <end position="383"/>
    </location>
</feature>
<dbReference type="Pfam" id="PF00266">
    <property type="entry name" value="Aminotran_5"/>
    <property type="match status" value="1"/>
</dbReference>
<comment type="similarity">
    <text evidence="2 6">Belongs to the class-V pyridoxal-phosphate-dependent aminotransferase family.</text>
</comment>
<dbReference type="PANTHER" id="PTHR21152">
    <property type="entry name" value="AMINOTRANSFERASE CLASS V"/>
    <property type="match status" value="1"/>
</dbReference>
<accession>A0A8S4DN97</accession>
<dbReference type="InterPro" id="IPR000192">
    <property type="entry name" value="Aminotrans_V_dom"/>
</dbReference>
<sequence>MTNLLSRFSYNECNISEVGKGTLEYIRSHLKHLLPTMSGNSLTVSPARIVDREFKQPLLCGPGPANYWPAMNDALTKWVISPMDDEYFWVLQDIRAGLQYAFQTSSPLVLAVSGAGHSGMETVISNLLGRGEKLLIASRGIWDERACSMATRYGITPIVHSTAMTSTFSLSELEEQLKVHRPAALFITHGDSSTGSVQHLPGLGDLCHQYGALLIVDTVVSLVAVPFEMDRWGADAVYTSLQKGLSGPAGITPVAFSARAEEKIKNRKHEPPFYFDMKLLAQQWNCYGDTRSYHHTLSPPLLWALRCSLQELCREGLEQSWARHTAATARFHQRLQTMPVTFLIPKPEDRLVTVTTVVIPKEYDQLAVLKHIRDKYNIVIFRGLGPTVGVALRIGLMGVNATLQVADQVADALEDALLTLKKGKL</sequence>
<dbReference type="InterPro" id="IPR024169">
    <property type="entry name" value="SP_NH2Trfase/AEP_transaminase"/>
</dbReference>
<comment type="caution">
    <text evidence="10">The sequence shown here is derived from an EMBL/GenBank/DDBJ whole genome shotgun (WGS) entry which is preliminary data.</text>
</comment>
<evidence type="ECO:0000259" key="9">
    <source>
        <dbReference type="Pfam" id="PF00266"/>
    </source>
</evidence>
<feature type="modified residue" description="N6-(pyridoxal phosphate)lysine" evidence="8">
    <location>
        <position position="243"/>
    </location>
</feature>
<organism evidence="10 11">
    <name type="scientific">Plutella xylostella</name>
    <name type="common">Diamondback moth</name>
    <name type="synonym">Plutella maculipennis</name>
    <dbReference type="NCBI Taxonomy" id="51655"/>
    <lineage>
        <taxon>Eukaryota</taxon>
        <taxon>Metazoa</taxon>
        <taxon>Ecdysozoa</taxon>
        <taxon>Arthropoda</taxon>
        <taxon>Hexapoda</taxon>
        <taxon>Insecta</taxon>
        <taxon>Pterygota</taxon>
        <taxon>Neoptera</taxon>
        <taxon>Endopterygota</taxon>
        <taxon>Lepidoptera</taxon>
        <taxon>Glossata</taxon>
        <taxon>Ditrysia</taxon>
        <taxon>Yponomeutoidea</taxon>
        <taxon>Plutellidae</taxon>
        <taxon>Plutella</taxon>
    </lineage>
</organism>